<comment type="caution">
    <text evidence="9">The sequence shown here is derived from an EMBL/GenBank/DDBJ whole genome shotgun (WGS) entry which is preliminary data.</text>
</comment>
<dbReference type="Gene3D" id="3.40.525.10">
    <property type="entry name" value="CRAL-TRIO lipid binding domain"/>
    <property type="match status" value="1"/>
</dbReference>
<dbReference type="SMART" id="SM00516">
    <property type="entry name" value="SEC14"/>
    <property type="match status" value="1"/>
</dbReference>
<proteinExistence type="inferred from homology"/>
<feature type="region of interest" description="Disordered" evidence="7">
    <location>
        <begin position="391"/>
        <end position="440"/>
    </location>
</feature>
<accession>A0ABQ7Z3A5</accession>
<keyword evidence="4" id="KW-0653">Protein transport</keyword>
<dbReference type="Proteomes" id="UP000824890">
    <property type="component" value="Unassembled WGS sequence"/>
</dbReference>
<dbReference type="InterPro" id="IPR051026">
    <property type="entry name" value="PI/PC_transfer"/>
</dbReference>
<keyword evidence="4" id="KW-0813">Transport</keyword>
<dbReference type="CDD" id="cd00170">
    <property type="entry name" value="SEC14"/>
    <property type="match status" value="1"/>
</dbReference>
<evidence type="ECO:0000313" key="9">
    <source>
        <dbReference type="EMBL" id="KAH0874668.1"/>
    </source>
</evidence>
<evidence type="ECO:0000256" key="3">
    <source>
        <dbReference type="ARBA" id="ARBA00022475"/>
    </source>
</evidence>
<evidence type="ECO:0000256" key="4">
    <source>
        <dbReference type="ARBA" id="ARBA00022927"/>
    </source>
</evidence>
<evidence type="ECO:0000256" key="7">
    <source>
        <dbReference type="SAM" id="MobiDB-lite"/>
    </source>
</evidence>
<dbReference type="InterPro" id="IPR036865">
    <property type="entry name" value="CRAL-TRIO_dom_sf"/>
</dbReference>
<feature type="non-terminal residue" evidence="9">
    <location>
        <position position="1"/>
    </location>
</feature>
<sequence length="649" mass="73987">FEGCSSNDERRERRSDFEVSEEEKRTRIGTFKKKAAKASSKLRHSLKKKGSSGRRRSTDRNFSLTIEDIHDVEELRAVDELRSLLLSENLLPPKLDDYHIMLRSSLSLSRFSLYRHECVRVSVPIMFSEFSLSDLVQWRQEFGTDTIVEDFEFQEVDEVLRYYPQGYHGVDKEGRPVYIERLGKVDPAKLIQATTLERYIRYHVREFEKTVSIKFPACCIAAKRHIDSSTTILDVQGVGLKNFSKPARDLIIQLQKIDNDNYPETLQRMFIINAGPGFKLLWGSVKSFLDPKTVTKIHVVGNKYQNKLLEIIDASQLPDFLGGTCTCADEGGCMRSDKGPWKDPEILTMVQSGGTLCRHASILNSGSRMNSCDKPPFPGYLSTLAQIKVSDTSTAESSSELEEMASPKANKESHVPKLTPVCEDIRTNSRSYPTDSSEYDSPMVDKVVDVAWMANEKPKTPQGPKESPGLGKLGPVSHILRWLATLFTFLVSAVALPKSKEHSQSESSVDEPIARESRPPSPVYSTVRERNLVASVVNRLGDLEKQVETLHSKRHEMPREKEELLNTAVYRVDALEAELIATKKALHEALMRQDDLLAYIDREEDEKYHRKEVVLVKRPRELGLLFYERRWWAVAMLCEYVGKFVYTIW</sequence>
<feature type="region of interest" description="Disordered" evidence="7">
    <location>
        <begin position="1"/>
        <end position="58"/>
    </location>
</feature>
<evidence type="ECO:0000256" key="6">
    <source>
        <dbReference type="ARBA" id="ARBA00038020"/>
    </source>
</evidence>
<name>A0ABQ7Z3A5_BRANA</name>
<protein>
    <recommendedName>
        <fullName evidence="8">CRAL-TRIO domain-containing protein</fullName>
    </recommendedName>
</protein>
<dbReference type="Pfam" id="PF00650">
    <property type="entry name" value="CRAL_TRIO"/>
    <property type="match status" value="1"/>
</dbReference>
<gene>
    <name evidence="9" type="ORF">HID58_072030</name>
</gene>
<evidence type="ECO:0000256" key="1">
    <source>
        <dbReference type="ARBA" id="ARBA00004202"/>
    </source>
</evidence>
<comment type="subcellular location">
    <subcellularLocation>
        <location evidence="1">Cell membrane</location>
        <topology evidence="1">Peripheral membrane protein</topology>
    </subcellularLocation>
    <subcellularLocation>
        <location evidence="2">Golgi apparatus membrane</location>
        <topology evidence="2">Peripheral membrane protein</topology>
    </subcellularLocation>
</comment>
<keyword evidence="3" id="KW-1003">Cell membrane</keyword>
<dbReference type="SUPFAM" id="SSF52087">
    <property type="entry name" value="CRAL/TRIO domain"/>
    <property type="match status" value="1"/>
</dbReference>
<comment type="similarity">
    <text evidence="6">Belongs to the SFH family.</text>
</comment>
<feature type="region of interest" description="Disordered" evidence="7">
    <location>
        <begin position="500"/>
        <end position="525"/>
    </location>
</feature>
<dbReference type="InterPro" id="IPR001251">
    <property type="entry name" value="CRAL-TRIO_dom"/>
</dbReference>
<feature type="compositionally biased region" description="Basic and acidic residues" evidence="7">
    <location>
        <begin position="7"/>
        <end position="26"/>
    </location>
</feature>
<feature type="domain" description="CRAL-TRIO" evidence="8">
    <location>
        <begin position="155"/>
        <end position="329"/>
    </location>
</feature>
<keyword evidence="10" id="KW-1185">Reference proteome</keyword>
<dbReference type="PANTHER" id="PTHR45657:SF48">
    <property type="entry name" value="PHOSPHATIDYLINOSITOL_PHOSPHATIDYLCHOLINE TRANSFER PROTEIN SFH5"/>
    <property type="match status" value="1"/>
</dbReference>
<dbReference type="PROSITE" id="PS50191">
    <property type="entry name" value="CRAL_TRIO"/>
    <property type="match status" value="1"/>
</dbReference>
<evidence type="ECO:0000313" key="10">
    <source>
        <dbReference type="Proteomes" id="UP000824890"/>
    </source>
</evidence>
<dbReference type="PANTHER" id="PTHR45657">
    <property type="entry name" value="CRAL-TRIO DOMAIN-CONTAINING PROTEIN YKL091C-RELATED"/>
    <property type="match status" value="1"/>
</dbReference>
<evidence type="ECO:0000259" key="8">
    <source>
        <dbReference type="PROSITE" id="PS50191"/>
    </source>
</evidence>
<evidence type="ECO:0000256" key="2">
    <source>
        <dbReference type="ARBA" id="ARBA00004395"/>
    </source>
</evidence>
<evidence type="ECO:0000256" key="5">
    <source>
        <dbReference type="ARBA" id="ARBA00023034"/>
    </source>
</evidence>
<dbReference type="EMBL" id="JAGKQM010000016">
    <property type="protein sequence ID" value="KAH0874668.1"/>
    <property type="molecule type" value="Genomic_DNA"/>
</dbReference>
<reference evidence="9 10" key="1">
    <citation type="submission" date="2021-05" db="EMBL/GenBank/DDBJ databases">
        <title>Genome Assembly of Synthetic Allotetraploid Brassica napus Reveals Homoeologous Exchanges between Subgenomes.</title>
        <authorList>
            <person name="Davis J.T."/>
        </authorList>
    </citation>
    <scope>NUCLEOTIDE SEQUENCE [LARGE SCALE GENOMIC DNA]</scope>
    <source>
        <strain evidence="10">cv. Da-Ae</strain>
        <tissue evidence="9">Seedling</tissue>
    </source>
</reference>
<keyword evidence="3" id="KW-0472">Membrane</keyword>
<organism evidence="9 10">
    <name type="scientific">Brassica napus</name>
    <name type="common">Rape</name>
    <dbReference type="NCBI Taxonomy" id="3708"/>
    <lineage>
        <taxon>Eukaryota</taxon>
        <taxon>Viridiplantae</taxon>
        <taxon>Streptophyta</taxon>
        <taxon>Embryophyta</taxon>
        <taxon>Tracheophyta</taxon>
        <taxon>Spermatophyta</taxon>
        <taxon>Magnoliopsida</taxon>
        <taxon>eudicotyledons</taxon>
        <taxon>Gunneridae</taxon>
        <taxon>Pentapetalae</taxon>
        <taxon>rosids</taxon>
        <taxon>malvids</taxon>
        <taxon>Brassicales</taxon>
        <taxon>Brassicaceae</taxon>
        <taxon>Brassiceae</taxon>
        <taxon>Brassica</taxon>
    </lineage>
</organism>
<feature type="compositionally biased region" description="Basic residues" evidence="7">
    <location>
        <begin position="30"/>
        <end position="57"/>
    </location>
</feature>
<keyword evidence="5" id="KW-0333">Golgi apparatus</keyword>